<evidence type="ECO:0000313" key="4">
    <source>
        <dbReference type="Proteomes" id="UP000054698"/>
    </source>
</evidence>
<feature type="transmembrane region" description="Helical" evidence="1">
    <location>
        <begin position="82"/>
        <end position="103"/>
    </location>
</feature>
<proteinExistence type="predicted"/>
<name>A0A0W0TL07_9GAMM</name>
<dbReference type="AlphaFoldDB" id="A0A0W0TL07"/>
<evidence type="ECO:0000313" key="3">
    <source>
        <dbReference type="EMBL" id="SPX62618.1"/>
    </source>
</evidence>
<evidence type="ECO:0000256" key="1">
    <source>
        <dbReference type="SAM" id="Phobius"/>
    </source>
</evidence>
<gene>
    <name evidence="2" type="ORF">Lfee_2064</name>
    <name evidence="3" type="ORF">NCTC12022_03380</name>
</gene>
<keyword evidence="1" id="KW-1133">Transmembrane helix</keyword>
<keyword evidence="4" id="KW-1185">Reference proteome</keyword>
<keyword evidence="1" id="KW-0812">Transmembrane</keyword>
<evidence type="ECO:0008006" key="6">
    <source>
        <dbReference type="Google" id="ProtNLM"/>
    </source>
</evidence>
<dbReference type="RefSeq" id="WP_058446515.1">
    <property type="nucleotide sequence ID" value="NZ_CAAAHT010000001.1"/>
</dbReference>
<evidence type="ECO:0000313" key="2">
    <source>
        <dbReference type="EMBL" id="KTC96266.1"/>
    </source>
</evidence>
<organism evidence="2 4">
    <name type="scientific">Legionella feeleii</name>
    <dbReference type="NCBI Taxonomy" id="453"/>
    <lineage>
        <taxon>Bacteria</taxon>
        <taxon>Pseudomonadati</taxon>
        <taxon>Pseudomonadota</taxon>
        <taxon>Gammaproteobacteria</taxon>
        <taxon>Legionellales</taxon>
        <taxon>Legionellaceae</taxon>
        <taxon>Legionella</taxon>
    </lineage>
</organism>
<dbReference type="EMBL" id="LNYB01000081">
    <property type="protein sequence ID" value="KTC96266.1"/>
    <property type="molecule type" value="Genomic_DNA"/>
</dbReference>
<protein>
    <recommendedName>
        <fullName evidence="6">Transmembrane protein</fullName>
    </recommendedName>
</protein>
<evidence type="ECO:0000313" key="5">
    <source>
        <dbReference type="Proteomes" id="UP000251942"/>
    </source>
</evidence>
<dbReference type="STRING" id="453.Lfee_2064"/>
<sequence>MSHEDEALTISNPRLLSAVYFALLAVIATVIIDLLFYSIGLERLLPTFQAILLAVIVAACFGALFGELIVHCPQPYRRKTFLWGFLMVIVALPFYDLGFLYLLRGSYSHSFEGSTFSNLAVMYLFVLLYSFILAGLWLAIAAGFAAMYLRGHLVYDILHSKNQRKTTPVSLQQKAEALKQSKNDKIITH</sequence>
<dbReference type="PATRIC" id="fig|453.4.peg.2264"/>
<feature type="transmembrane region" description="Helical" evidence="1">
    <location>
        <begin position="51"/>
        <end position="70"/>
    </location>
</feature>
<dbReference type="EMBL" id="UASS01000039">
    <property type="protein sequence ID" value="SPX62618.1"/>
    <property type="molecule type" value="Genomic_DNA"/>
</dbReference>
<keyword evidence="1" id="KW-0472">Membrane</keyword>
<reference evidence="2 4" key="1">
    <citation type="submission" date="2015-11" db="EMBL/GenBank/DDBJ databases">
        <title>Genomic analysis of 38 Legionella species identifies large and diverse effector repertoires.</title>
        <authorList>
            <person name="Burstein D."/>
            <person name="Amaro F."/>
            <person name="Zusman T."/>
            <person name="Lifshitz Z."/>
            <person name="Cohen O."/>
            <person name="Gilbert J.A."/>
            <person name="Pupko T."/>
            <person name="Shuman H.A."/>
            <person name="Segal G."/>
        </authorList>
    </citation>
    <scope>NUCLEOTIDE SEQUENCE [LARGE SCALE GENOMIC DNA]</scope>
    <source>
        <strain evidence="2 4">WO-44C</strain>
    </source>
</reference>
<dbReference type="Proteomes" id="UP000054698">
    <property type="component" value="Unassembled WGS sequence"/>
</dbReference>
<feature type="transmembrane region" description="Helical" evidence="1">
    <location>
        <begin position="123"/>
        <end position="149"/>
    </location>
</feature>
<dbReference type="Proteomes" id="UP000251942">
    <property type="component" value="Unassembled WGS sequence"/>
</dbReference>
<accession>A0A0W0TL07</accession>
<dbReference type="OrthoDB" id="5652230at2"/>
<feature type="transmembrane region" description="Helical" evidence="1">
    <location>
        <begin position="18"/>
        <end position="39"/>
    </location>
</feature>
<reference evidence="3 5" key="2">
    <citation type="submission" date="2018-06" db="EMBL/GenBank/DDBJ databases">
        <authorList>
            <consortium name="Pathogen Informatics"/>
            <person name="Doyle S."/>
        </authorList>
    </citation>
    <scope>NUCLEOTIDE SEQUENCE [LARGE SCALE GENOMIC DNA]</scope>
    <source>
        <strain evidence="3 5">NCTC12022</strain>
    </source>
</reference>